<protein>
    <submittedName>
        <fullName evidence="8">ECF RNA polymerase sigma factor SigW</fullName>
    </submittedName>
</protein>
<accession>A0A517VHS6</accession>
<keyword evidence="5" id="KW-0804">Transcription</keyword>
<dbReference type="PANTHER" id="PTHR43133:SF8">
    <property type="entry name" value="RNA POLYMERASE SIGMA FACTOR HI_1459-RELATED"/>
    <property type="match status" value="1"/>
</dbReference>
<dbReference type="InterPro" id="IPR014284">
    <property type="entry name" value="RNA_pol_sigma-70_dom"/>
</dbReference>
<dbReference type="RefSeq" id="WP_197995433.1">
    <property type="nucleotide sequence ID" value="NZ_CP036343.1"/>
</dbReference>
<evidence type="ECO:0000256" key="3">
    <source>
        <dbReference type="ARBA" id="ARBA00023082"/>
    </source>
</evidence>
<comment type="similarity">
    <text evidence="1">Belongs to the sigma-70 factor family. ECF subfamily.</text>
</comment>
<evidence type="ECO:0000256" key="1">
    <source>
        <dbReference type="ARBA" id="ARBA00010641"/>
    </source>
</evidence>
<keyword evidence="2" id="KW-0805">Transcription regulation</keyword>
<evidence type="ECO:0000256" key="5">
    <source>
        <dbReference type="ARBA" id="ARBA00023163"/>
    </source>
</evidence>
<dbReference type="NCBIfam" id="TIGR02937">
    <property type="entry name" value="sigma70-ECF"/>
    <property type="match status" value="1"/>
</dbReference>
<dbReference type="Gene3D" id="1.10.10.10">
    <property type="entry name" value="Winged helix-like DNA-binding domain superfamily/Winged helix DNA-binding domain"/>
    <property type="match status" value="1"/>
</dbReference>
<dbReference type="AlphaFoldDB" id="A0A517VHS6"/>
<proteinExistence type="inferred from homology"/>
<dbReference type="GO" id="GO:0003677">
    <property type="term" value="F:DNA binding"/>
    <property type="evidence" value="ECO:0007669"/>
    <property type="project" value="UniProtKB-KW"/>
</dbReference>
<dbReference type="GO" id="GO:0016987">
    <property type="term" value="F:sigma factor activity"/>
    <property type="evidence" value="ECO:0007669"/>
    <property type="project" value="UniProtKB-KW"/>
</dbReference>
<keyword evidence="4" id="KW-0238">DNA-binding</keyword>
<dbReference type="CDD" id="cd06171">
    <property type="entry name" value="Sigma70_r4"/>
    <property type="match status" value="1"/>
</dbReference>
<dbReference type="Gene3D" id="1.10.1740.10">
    <property type="match status" value="1"/>
</dbReference>
<dbReference type="Pfam" id="PF04542">
    <property type="entry name" value="Sigma70_r2"/>
    <property type="match status" value="1"/>
</dbReference>
<evidence type="ECO:0000256" key="4">
    <source>
        <dbReference type="ARBA" id="ARBA00023125"/>
    </source>
</evidence>
<evidence type="ECO:0000313" key="8">
    <source>
        <dbReference type="EMBL" id="QDT92522.1"/>
    </source>
</evidence>
<dbReference type="InterPro" id="IPR036388">
    <property type="entry name" value="WH-like_DNA-bd_sf"/>
</dbReference>
<feature type="domain" description="RNA polymerase sigma factor 70 region 4 type 2" evidence="7">
    <location>
        <begin position="119"/>
        <end position="171"/>
    </location>
</feature>
<dbReference type="InterPro" id="IPR013249">
    <property type="entry name" value="RNA_pol_sigma70_r4_t2"/>
</dbReference>
<name>A0A517VHS6_9PLAN</name>
<dbReference type="Pfam" id="PF08281">
    <property type="entry name" value="Sigma70_r4_2"/>
    <property type="match status" value="1"/>
</dbReference>
<dbReference type="GO" id="GO:0006352">
    <property type="term" value="P:DNA-templated transcription initiation"/>
    <property type="evidence" value="ECO:0007669"/>
    <property type="project" value="InterPro"/>
</dbReference>
<dbReference type="SUPFAM" id="SSF88946">
    <property type="entry name" value="Sigma2 domain of RNA polymerase sigma factors"/>
    <property type="match status" value="1"/>
</dbReference>
<keyword evidence="3" id="KW-0731">Sigma factor</keyword>
<organism evidence="8 9">
    <name type="scientific">Gimesia algae</name>
    <dbReference type="NCBI Taxonomy" id="2527971"/>
    <lineage>
        <taxon>Bacteria</taxon>
        <taxon>Pseudomonadati</taxon>
        <taxon>Planctomycetota</taxon>
        <taxon>Planctomycetia</taxon>
        <taxon>Planctomycetales</taxon>
        <taxon>Planctomycetaceae</taxon>
        <taxon>Gimesia</taxon>
    </lineage>
</organism>
<sequence>MDEVVKAARTSREAFGQLFIYFYPPIFAYCSRRLLVRALAEDITSEVFLKAAVGITEFSGSCAEDFRRWLFCIATNEINAHLRQSIRRRELLEAAVQMGTVEAAVSTSLLSNETPLTWEEVYQALCELPDREQSIISLRFFAGFKHEQIAAVLEIKTGTVRVALNRALNKLRDHLRTP</sequence>
<dbReference type="PANTHER" id="PTHR43133">
    <property type="entry name" value="RNA POLYMERASE ECF-TYPE SIGMA FACTO"/>
    <property type="match status" value="1"/>
</dbReference>
<dbReference type="KEGG" id="gax:Pan161_41900"/>
<evidence type="ECO:0000256" key="2">
    <source>
        <dbReference type="ARBA" id="ARBA00023015"/>
    </source>
</evidence>
<gene>
    <name evidence="8" type="primary">sigW_5</name>
    <name evidence="8" type="ORF">Pan161_41900</name>
</gene>
<dbReference type="InterPro" id="IPR039425">
    <property type="entry name" value="RNA_pol_sigma-70-like"/>
</dbReference>
<evidence type="ECO:0000313" key="9">
    <source>
        <dbReference type="Proteomes" id="UP000316855"/>
    </source>
</evidence>
<dbReference type="InterPro" id="IPR013324">
    <property type="entry name" value="RNA_pol_sigma_r3/r4-like"/>
</dbReference>
<dbReference type="Proteomes" id="UP000316855">
    <property type="component" value="Chromosome"/>
</dbReference>
<dbReference type="EMBL" id="CP036343">
    <property type="protein sequence ID" value="QDT92522.1"/>
    <property type="molecule type" value="Genomic_DNA"/>
</dbReference>
<dbReference type="InterPro" id="IPR013325">
    <property type="entry name" value="RNA_pol_sigma_r2"/>
</dbReference>
<evidence type="ECO:0000259" key="6">
    <source>
        <dbReference type="Pfam" id="PF04542"/>
    </source>
</evidence>
<dbReference type="SUPFAM" id="SSF88659">
    <property type="entry name" value="Sigma3 and sigma4 domains of RNA polymerase sigma factors"/>
    <property type="match status" value="1"/>
</dbReference>
<keyword evidence="9" id="KW-1185">Reference proteome</keyword>
<reference evidence="8 9" key="1">
    <citation type="submission" date="2019-02" db="EMBL/GenBank/DDBJ databases">
        <title>Deep-cultivation of Planctomycetes and their phenomic and genomic characterization uncovers novel biology.</title>
        <authorList>
            <person name="Wiegand S."/>
            <person name="Jogler M."/>
            <person name="Boedeker C."/>
            <person name="Pinto D."/>
            <person name="Vollmers J."/>
            <person name="Rivas-Marin E."/>
            <person name="Kohn T."/>
            <person name="Peeters S.H."/>
            <person name="Heuer A."/>
            <person name="Rast P."/>
            <person name="Oberbeckmann S."/>
            <person name="Bunk B."/>
            <person name="Jeske O."/>
            <person name="Meyerdierks A."/>
            <person name="Storesund J.E."/>
            <person name="Kallscheuer N."/>
            <person name="Luecker S."/>
            <person name="Lage O.M."/>
            <person name="Pohl T."/>
            <person name="Merkel B.J."/>
            <person name="Hornburger P."/>
            <person name="Mueller R.-W."/>
            <person name="Bruemmer F."/>
            <person name="Labrenz M."/>
            <person name="Spormann A.M."/>
            <person name="Op den Camp H."/>
            <person name="Overmann J."/>
            <person name="Amann R."/>
            <person name="Jetten M.S.M."/>
            <person name="Mascher T."/>
            <person name="Medema M.H."/>
            <person name="Devos D.P."/>
            <person name="Kaster A.-K."/>
            <person name="Ovreas L."/>
            <person name="Rohde M."/>
            <person name="Galperin M.Y."/>
            <person name="Jogler C."/>
        </authorList>
    </citation>
    <scope>NUCLEOTIDE SEQUENCE [LARGE SCALE GENOMIC DNA]</scope>
    <source>
        <strain evidence="8 9">Pan161</strain>
    </source>
</reference>
<dbReference type="InterPro" id="IPR007627">
    <property type="entry name" value="RNA_pol_sigma70_r2"/>
</dbReference>
<evidence type="ECO:0000259" key="7">
    <source>
        <dbReference type="Pfam" id="PF08281"/>
    </source>
</evidence>
<feature type="domain" description="RNA polymerase sigma-70 region 2" evidence="6">
    <location>
        <begin position="21"/>
        <end position="85"/>
    </location>
</feature>